<organism evidence="5 6">
    <name type="scientific">Paxillus rubicundulus Ve08.2h10</name>
    <dbReference type="NCBI Taxonomy" id="930991"/>
    <lineage>
        <taxon>Eukaryota</taxon>
        <taxon>Fungi</taxon>
        <taxon>Dikarya</taxon>
        <taxon>Basidiomycota</taxon>
        <taxon>Agaricomycotina</taxon>
        <taxon>Agaricomycetes</taxon>
        <taxon>Agaricomycetidae</taxon>
        <taxon>Boletales</taxon>
        <taxon>Paxilineae</taxon>
        <taxon>Paxillaceae</taxon>
        <taxon>Paxillus</taxon>
    </lineage>
</organism>
<gene>
    <name evidence="5" type="ORF">PAXRUDRAFT_827209</name>
</gene>
<protein>
    <recommendedName>
        <fullName evidence="7">DNA-directed DNA polymerase</fullName>
    </recommendedName>
</protein>
<dbReference type="EMBL" id="KN825054">
    <property type="protein sequence ID" value="KIK95250.1"/>
    <property type="molecule type" value="Genomic_DNA"/>
</dbReference>
<reference evidence="5 6" key="1">
    <citation type="submission" date="2014-04" db="EMBL/GenBank/DDBJ databases">
        <authorList>
            <consortium name="DOE Joint Genome Institute"/>
            <person name="Kuo A."/>
            <person name="Kohler A."/>
            <person name="Jargeat P."/>
            <person name="Nagy L.G."/>
            <person name="Floudas D."/>
            <person name="Copeland A."/>
            <person name="Barry K.W."/>
            <person name="Cichocki N."/>
            <person name="Veneault-Fourrey C."/>
            <person name="LaButti K."/>
            <person name="Lindquist E.A."/>
            <person name="Lipzen A."/>
            <person name="Lundell T."/>
            <person name="Morin E."/>
            <person name="Murat C."/>
            <person name="Sun H."/>
            <person name="Tunlid A."/>
            <person name="Henrissat B."/>
            <person name="Grigoriev I.V."/>
            <person name="Hibbett D.S."/>
            <person name="Martin F."/>
            <person name="Nordberg H.P."/>
            <person name="Cantor M.N."/>
            <person name="Hua S.X."/>
        </authorList>
    </citation>
    <scope>NUCLEOTIDE SEQUENCE [LARGE SCALE GENOMIC DNA]</scope>
    <source>
        <strain evidence="5 6">Ve08.2h10</strain>
    </source>
</reference>
<proteinExistence type="inferred from homology"/>
<evidence type="ECO:0000256" key="2">
    <source>
        <dbReference type="ARBA" id="ARBA00006809"/>
    </source>
</evidence>
<evidence type="ECO:0008006" key="7">
    <source>
        <dbReference type="Google" id="ProtNLM"/>
    </source>
</evidence>
<evidence type="ECO:0000313" key="5">
    <source>
        <dbReference type="EMBL" id="KIK95250.1"/>
    </source>
</evidence>
<feature type="compositionally biased region" description="Acidic residues" evidence="4">
    <location>
        <begin position="756"/>
        <end position="777"/>
    </location>
</feature>
<comment type="similarity">
    <text evidence="2">Belongs to the MYBBP1A family.</text>
</comment>
<dbReference type="PANTHER" id="PTHR13213">
    <property type="entry name" value="MYB-BINDING PROTEIN 1A FAMILY MEMBER"/>
    <property type="match status" value="1"/>
</dbReference>
<keyword evidence="6" id="KW-1185">Reference proteome</keyword>
<dbReference type="SUPFAM" id="SSF48371">
    <property type="entry name" value="ARM repeat"/>
    <property type="match status" value="1"/>
</dbReference>
<dbReference type="STRING" id="930991.A0A0D0E8V0"/>
<dbReference type="FunCoup" id="A0A0D0E8V0">
    <property type="interactions" value="414"/>
</dbReference>
<evidence type="ECO:0000256" key="4">
    <source>
        <dbReference type="SAM" id="MobiDB-lite"/>
    </source>
</evidence>
<accession>A0A0D0E8V0</accession>
<reference evidence="6" key="2">
    <citation type="submission" date="2015-01" db="EMBL/GenBank/DDBJ databases">
        <title>Evolutionary Origins and Diversification of the Mycorrhizal Mutualists.</title>
        <authorList>
            <consortium name="DOE Joint Genome Institute"/>
            <consortium name="Mycorrhizal Genomics Consortium"/>
            <person name="Kohler A."/>
            <person name="Kuo A."/>
            <person name="Nagy L.G."/>
            <person name="Floudas D."/>
            <person name="Copeland A."/>
            <person name="Barry K.W."/>
            <person name="Cichocki N."/>
            <person name="Veneault-Fourrey C."/>
            <person name="LaButti K."/>
            <person name="Lindquist E.A."/>
            <person name="Lipzen A."/>
            <person name="Lundell T."/>
            <person name="Morin E."/>
            <person name="Murat C."/>
            <person name="Riley R."/>
            <person name="Ohm R."/>
            <person name="Sun H."/>
            <person name="Tunlid A."/>
            <person name="Henrissat B."/>
            <person name="Grigoriev I.V."/>
            <person name="Hibbett D.S."/>
            <person name="Martin F."/>
        </authorList>
    </citation>
    <scope>NUCLEOTIDE SEQUENCE [LARGE SCALE GENOMIC DNA]</scope>
    <source>
        <strain evidence="6">Ve08.2h10</strain>
    </source>
</reference>
<dbReference type="InterPro" id="IPR007015">
    <property type="entry name" value="DNA_pol_V/MYBBP1A"/>
</dbReference>
<dbReference type="Proteomes" id="UP000054538">
    <property type="component" value="Unassembled WGS sequence"/>
</dbReference>
<feature type="region of interest" description="Disordered" evidence="4">
    <location>
        <begin position="1147"/>
        <end position="1184"/>
    </location>
</feature>
<sequence>MSTTLPLFWKLSSASKKDRSDASIKLISTLEQFQVLHVPQTKSDGSDYEEGDGLDALNSQDVSYSIRRLIRGLASPRESSRVGFSVALTELLSRIDTVTCAQVTALIIDSTKRQGSMTGQEERDVLFARLFGLTAVVQSGLLVRQKPLPSSSSSNTPVSSLQTYKIVLAHLLEIGEAKSWLRESAWWTIGLAIDMAQLSSVSWKVEALSSTVEALYSKEKESFWSPEKIAVTLKLQPLTPNHDWDRTLAPVFKGYNIFSPHNLLPLGRILKESALDDDDSSNTNTGSWKPQLHFAWDIIFDRLLPPSGSKQPSQGSFREFFRIVVDESLFSSSSSPERKYWGFQVFKKALTRVSATELPMLFTKNLMRSWINHLSNTDRYLHKISIDVAKHIQSLVQKSPALGFPLILQLTGVYGSGQFDKLTRTKTVESILTVMDSTGIKSYVLSLLDQVNSPKDAEEDSSAVGFRRMWIADQFAALIRNGSIPKSDDWIQIVLEWYVVGGLFVVHKKSESSTIHALRVPPSPPLAEAIQLHCRSRLLGCLADLNTQLTVTKQGDQTHKETAVGSDGEFWMSKALATLAQLDKDVKHVKALRDIEEEAQALIVKTQKAISQLRKSSEDKEVARGFELVLSSLLLQYRCGENGSLDNLESCLTATSKMLPSEKALKKARKAKTQPQSDDEPEPIDVLVDVIIGFLEDASAFTRSVANESFSRVSSAVQGSTVDLILTQLERRDPSALVGDEDEEMHSDSGYSGSGEGDEDGYGDGDENEDEEEESSSEEGSGHDSDSEEGDGEAADEVRNKIENALKSLAMDAGEEDSNEDSNEELMDDEQMMAIDEHLAEIFRSRTSERKSKKDVDAQREATHFKNRVLDLVEIFVKKVPQSPLNVRLVLPLVELVTKSGMDERQLSDKASGILKGRLSKSKDVPTTVARDEVETILREVHRRAQRSHLPDTLSVLSQSSLYLCKILTSLDAEDAAVHIYGESLDDYMSRKASQLAFSFFQDWARRFPALGRRFRDKVLESSTKAVNLYRRCQAFQLLHVILSQPIKDEKATSITSFQKALQKAILDLVNSSINGEPSLSAGQVKDLFKVVLLYVRQTRKVAEPATVEGWDPAAWKELYSKLSSIDRFKASPSVLSTCRQVECAVAPPKLTPQGKDGGKRKVESEDAAPSKKPNRKKQKKSKS</sequence>
<keyword evidence="3" id="KW-0539">Nucleus</keyword>
<dbReference type="PANTHER" id="PTHR13213:SF2">
    <property type="entry name" value="MYB-BINDING PROTEIN 1A"/>
    <property type="match status" value="1"/>
</dbReference>
<comment type="subcellular location">
    <subcellularLocation>
        <location evidence="1">Nucleus</location>
    </subcellularLocation>
</comment>
<evidence type="ECO:0000313" key="6">
    <source>
        <dbReference type="Proteomes" id="UP000054538"/>
    </source>
</evidence>
<dbReference type="InterPro" id="IPR016024">
    <property type="entry name" value="ARM-type_fold"/>
</dbReference>
<dbReference type="HOGENOM" id="CLU_005212_0_0_1"/>
<dbReference type="GO" id="GO:0006355">
    <property type="term" value="P:regulation of DNA-templated transcription"/>
    <property type="evidence" value="ECO:0007669"/>
    <property type="project" value="InterPro"/>
</dbReference>
<feature type="compositionally biased region" description="Acidic residues" evidence="4">
    <location>
        <begin position="786"/>
        <end position="795"/>
    </location>
</feature>
<dbReference type="OrthoDB" id="342531at2759"/>
<dbReference type="AlphaFoldDB" id="A0A0D0E8V0"/>
<feature type="compositionally biased region" description="Basic residues" evidence="4">
    <location>
        <begin position="1173"/>
        <end position="1184"/>
    </location>
</feature>
<evidence type="ECO:0000256" key="1">
    <source>
        <dbReference type="ARBA" id="ARBA00004123"/>
    </source>
</evidence>
<dbReference type="GO" id="GO:0000182">
    <property type="term" value="F:rDNA binding"/>
    <property type="evidence" value="ECO:0007669"/>
    <property type="project" value="TreeGrafter"/>
</dbReference>
<dbReference type="InParanoid" id="A0A0D0E8V0"/>
<name>A0A0D0E8V0_9AGAM</name>
<dbReference type="GO" id="GO:0005730">
    <property type="term" value="C:nucleolus"/>
    <property type="evidence" value="ECO:0007669"/>
    <property type="project" value="InterPro"/>
</dbReference>
<feature type="region of interest" description="Disordered" evidence="4">
    <location>
        <begin position="733"/>
        <end position="795"/>
    </location>
</feature>
<evidence type="ECO:0000256" key="3">
    <source>
        <dbReference type="ARBA" id="ARBA00023242"/>
    </source>
</evidence>
<dbReference type="Pfam" id="PF04931">
    <property type="entry name" value="DNA_pol_phi"/>
    <property type="match status" value="1"/>
</dbReference>